<reference evidence="4 5" key="1">
    <citation type="submission" date="2022-06" db="EMBL/GenBank/DDBJ databases">
        <title>Dynamics of rice microbiomes reveals core vertical transmitted seed endophytes.</title>
        <authorList>
            <person name="Liao K."/>
            <person name="Zhang X."/>
        </authorList>
    </citation>
    <scope>NUCLEOTIDE SEQUENCE [LARGE SCALE GENOMIC DNA]</scope>
    <source>
        <strain evidence="4 5">YT10-10-1</strain>
    </source>
</reference>
<accession>A0ABT3DYK1</accession>
<dbReference type="Gene3D" id="2.60.40.3110">
    <property type="match status" value="1"/>
</dbReference>
<evidence type="ECO:0000313" key="5">
    <source>
        <dbReference type="Proteomes" id="UP001320843"/>
    </source>
</evidence>
<dbReference type="InterPro" id="IPR000015">
    <property type="entry name" value="Fimb_usher"/>
</dbReference>
<dbReference type="Pfam" id="PF00577">
    <property type="entry name" value="Usher"/>
    <property type="match status" value="1"/>
</dbReference>
<gene>
    <name evidence="4" type="ORF">NB700_002616</name>
</gene>
<name>A0ABT3DYK1_9XANT</name>
<dbReference type="PANTHER" id="PTHR30451:SF5">
    <property type="entry name" value="SLR0019 PROTEIN"/>
    <property type="match status" value="1"/>
</dbReference>
<dbReference type="Pfam" id="PF13953">
    <property type="entry name" value="PapC_C"/>
    <property type="match status" value="1"/>
</dbReference>
<protein>
    <recommendedName>
        <fullName evidence="3">PapC-like C-terminal domain-containing protein</fullName>
    </recommendedName>
</protein>
<dbReference type="InterPro" id="IPR043142">
    <property type="entry name" value="PapC-like_C_sf"/>
</dbReference>
<sequence>MASRARSRCSWTPRRPELLLALWVGSAALAVAQPQPPPRPEATAPAQETLYLEVTLNQTRQPGLFQFQRDGEQLRASAATLRQLGLRVDGSDASAAIALGDLDGVRFRYDASLQQVMIDAPVALLDVATTRIDARGGVPSLPATSSPGALLDYDLYASRQGGASNLTASGELRVFGLGQGLLRQSFVGRVYREPQQDWRAQTIRLDTQWQWSLPERMTSVVLGDTFSSSTSWSRTVRLGGVRVGSDFGLQPYRAITPLPEFLGEVAVPSSVDLYVNGIRQYGAQLPAGPFQLSAAPGVDGAGNAQVVITDAYGRTRSLAFPFYATQDLLASGLTDWSLALGRVREAYGVADFAYAGDTVGSASWRRGLGPRFTAEAHAEAGAGVRNAGVGGLWLLPRAGVFGASLAHGGAAGQQGLQYALSYRWNNGRFNLAMDTQRAQSGYRDVAARYGAAPPRISERALFGSTWDGVGNIALSYVRLAYPDSGDQRYASLFWTRALPRQSSLNLSINQNLDQVRDRSVYLGWSIALDGRRQAGVAVQRIGERTSATADLSQAAAADGGSGWRLQARGGQDGGGGLAEASWRGDSARYAGGIASAGGQRYAYAEASGGVAWIGGGWFPGRDLDQAFALVSTGGVADVPVLLENRPIGRTDARGFLLVTPLLAWQHNRLSIDPMRLPPELRPEQVDQIVVPRDRTGVVVAFPIRRSDGVLVQLQDADGVPLPVGSRVHGPGVDTVVGYDGQAYVEGLEPGRNDLEVEMQGSRCRLRIERPTQAPPTRPGPLRCLPERTP</sequence>
<evidence type="ECO:0000256" key="2">
    <source>
        <dbReference type="SAM" id="SignalP"/>
    </source>
</evidence>
<dbReference type="Proteomes" id="UP001320843">
    <property type="component" value="Unassembled WGS sequence"/>
</dbReference>
<comment type="caution">
    <text evidence="4">The sequence shown here is derived from an EMBL/GenBank/DDBJ whole genome shotgun (WGS) entry which is preliminary data.</text>
</comment>
<feature type="signal peptide" evidence="2">
    <location>
        <begin position="1"/>
        <end position="32"/>
    </location>
</feature>
<dbReference type="EMBL" id="JANFWR010000017">
    <property type="protein sequence ID" value="MCW0400060.1"/>
    <property type="molecule type" value="Genomic_DNA"/>
</dbReference>
<dbReference type="Gene3D" id="2.60.40.2070">
    <property type="match status" value="1"/>
</dbReference>
<dbReference type="RefSeq" id="WP_267083157.1">
    <property type="nucleotide sequence ID" value="NZ_CP099530.1"/>
</dbReference>
<keyword evidence="2" id="KW-0732">Signal</keyword>
<dbReference type="Gene3D" id="2.60.40.2610">
    <property type="entry name" value="Outer membrane usher protein FimD, plug domain"/>
    <property type="match status" value="1"/>
</dbReference>
<dbReference type="InterPro" id="IPR025949">
    <property type="entry name" value="PapC-like_C"/>
</dbReference>
<proteinExistence type="predicted"/>
<evidence type="ECO:0000256" key="1">
    <source>
        <dbReference type="SAM" id="MobiDB-lite"/>
    </source>
</evidence>
<feature type="region of interest" description="Disordered" evidence="1">
    <location>
        <begin position="768"/>
        <end position="789"/>
    </location>
</feature>
<keyword evidence="5" id="KW-1185">Reference proteome</keyword>
<organism evidence="4 5">
    <name type="scientific">Xanthomonas sacchari</name>
    <dbReference type="NCBI Taxonomy" id="56458"/>
    <lineage>
        <taxon>Bacteria</taxon>
        <taxon>Pseudomonadati</taxon>
        <taxon>Pseudomonadota</taxon>
        <taxon>Gammaproteobacteria</taxon>
        <taxon>Lysobacterales</taxon>
        <taxon>Lysobacteraceae</taxon>
        <taxon>Xanthomonas</taxon>
    </lineage>
</organism>
<feature type="chain" id="PRO_5046901013" description="PapC-like C-terminal domain-containing protein" evidence="2">
    <location>
        <begin position="33"/>
        <end position="789"/>
    </location>
</feature>
<feature type="domain" description="PapC-like C-terminal" evidence="3">
    <location>
        <begin position="710"/>
        <end position="769"/>
    </location>
</feature>
<dbReference type="PANTHER" id="PTHR30451">
    <property type="entry name" value="OUTER MEMBRANE USHER PROTEIN"/>
    <property type="match status" value="1"/>
</dbReference>
<dbReference type="InterPro" id="IPR042186">
    <property type="entry name" value="FimD_plug_dom"/>
</dbReference>
<evidence type="ECO:0000313" key="4">
    <source>
        <dbReference type="EMBL" id="MCW0400060.1"/>
    </source>
</evidence>
<evidence type="ECO:0000259" key="3">
    <source>
        <dbReference type="Pfam" id="PF13953"/>
    </source>
</evidence>